<keyword evidence="2" id="KW-0812">Transmembrane</keyword>
<organism evidence="3 4">
    <name type="scientific">Ornithinibacter aureus</name>
    <dbReference type="NCBI Taxonomy" id="622664"/>
    <lineage>
        <taxon>Bacteria</taxon>
        <taxon>Bacillati</taxon>
        <taxon>Actinomycetota</taxon>
        <taxon>Actinomycetes</taxon>
        <taxon>Micrococcales</taxon>
        <taxon>Intrasporangiaceae</taxon>
        <taxon>Ornithinibacter</taxon>
    </lineage>
</organism>
<name>A0ABP8JEF3_9MICO</name>
<feature type="transmembrane region" description="Helical" evidence="2">
    <location>
        <begin position="73"/>
        <end position="96"/>
    </location>
</feature>
<evidence type="ECO:0000313" key="4">
    <source>
        <dbReference type="Proteomes" id="UP001500390"/>
    </source>
</evidence>
<protein>
    <recommendedName>
        <fullName evidence="5">ABC transporter permease</fullName>
    </recommendedName>
</protein>
<dbReference type="EMBL" id="BAABFX010000010">
    <property type="protein sequence ID" value="GAA4389431.1"/>
    <property type="molecule type" value="Genomic_DNA"/>
</dbReference>
<evidence type="ECO:0000256" key="2">
    <source>
        <dbReference type="SAM" id="Phobius"/>
    </source>
</evidence>
<dbReference type="RefSeq" id="WP_159901460.1">
    <property type="nucleotide sequence ID" value="NZ_BAABFX010000010.1"/>
</dbReference>
<keyword evidence="4" id="KW-1185">Reference proteome</keyword>
<proteinExistence type="predicted"/>
<feature type="transmembrane region" description="Helical" evidence="2">
    <location>
        <begin position="47"/>
        <end position="67"/>
    </location>
</feature>
<comment type="caution">
    <text evidence="3">The sequence shown here is derived from an EMBL/GenBank/DDBJ whole genome shotgun (WGS) entry which is preliminary data.</text>
</comment>
<feature type="region of interest" description="Disordered" evidence="1">
    <location>
        <begin position="1"/>
        <end position="22"/>
    </location>
</feature>
<reference evidence="4" key="1">
    <citation type="journal article" date="2019" name="Int. J. Syst. Evol. Microbiol.">
        <title>The Global Catalogue of Microorganisms (GCM) 10K type strain sequencing project: providing services to taxonomists for standard genome sequencing and annotation.</title>
        <authorList>
            <consortium name="The Broad Institute Genomics Platform"/>
            <consortium name="The Broad Institute Genome Sequencing Center for Infectious Disease"/>
            <person name="Wu L."/>
            <person name="Ma J."/>
        </authorList>
    </citation>
    <scope>NUCLEOTIDE SEQUENCE [LARGE SCALE GENOMIC DNA]</scope>
    <source>
        <strain evidence="4">JCM 17738</strain>
    </source>
</reference>
<evidence type="ECO:0000256" key="1">
    <source>
        <dbReference type="SAM" id="MobiDB-lite"/>
    </source>
</evidence>
<sequence>MTTTMTPASAPTTPDAVHAPLEGSPGIPFRRLLEVERRKIVDTRSGAWLLGITALLTALTLAVMLIWGESDGLGFMGLLSVVTMPLSLLLPILGILTATTEWSQRTALVTFTLEPRRGRVVVAKLLAVVGLSLTVLVLTILASALFYLASTTVRDGPADWSSEPAVVAKLLLLLTIYLVQGLAFGLLFLNTPAAIVTSLLLPMVFTVVTTIVGSLERVTAWVDLLVASEPLMAGSMGGAEWAHLGTASLLWLGLPFAVGTWRVLTKEIA</sequence>
<feature type="transmembrane region" description="Helical" evidence="2">
    <location>
        <begin position="170"/>
        <end position="189"/>
    </location>
</feature>
<dbReference type="Proteomes" id="UP001500390">
    <property type="component" value="Unassembled WGS sequence"/>
</dbReference>
<feature type="transmembrane region" description="Helical" evidence="2">
    <location>
        <begin position="125"/>
        <end position="150"/>
    </location>
</feature>
<accession>A0ABP8JEF3</accession>
<feature type="compositionally biased region" description="Low complexity" evidence="1">
    <location>
        <begin position="1"/>
        <end position="14"/>
    </location>
</feature>
<keyword evidence="2" id="KW-1133">Transmembrane helix</keyword>
<keyword evidence="2" id="KW-0472">Membrane</keyword>
<feature type="transmembrane region" description="Helical" evidence="2">
    <location>
        <begin position="196"/>
        <end position="215"/>
    </location>
</feature>
<evidence type="ECO:0000313" key="3">
    <source>
        <dbReference type="EMBL" id="GAA4389431.1"/>
    </source>
</evidence>
<gene>
    <name evidence="3" type="ORF">GCM10023153_05660</name>
</gene>
<evidence type="ECO:0008006" key="5">
    <source>
        <dbReference type="Google" id="ProtNLM"/>
    </source>
</evidence>
<feature type="transmembrane region" description="Helical" evidence="2">
    <location>
        <begin position="241"/>
        <end position="264"/>
    </location>
</feature>